<dbReference type="GO" id="GO:0005829">
    <property type="term" value="C:cytosol"/>
    <property type="evidence" value="ECO:0007669"/>
    <property type="project" value="TreeGrafter"/>
</dbReference>
<sequence length="220" mass="24671">MGLRATEARNDFWAALPTAVAAELRMACGKVQFTKGEAVFREQEPYRGVFLLESGCYQWHMTGEDGTEGVIKIYGPGELAGVPPLFDTSNDVRYIATLTALQPGRALFWPAQRFLRVLQKDPEWMFIFSGYVMRTLKEVAISKATNSSLPVKSRLENYLHQIGARADWVALPMRKHQIARALNTSAESISRALACMLKEGRLRESDGRYLLVKVNTTKAN</sequence>
<dbReference type="GO" id="GO:0003677">
    <property type="term" value="F:DNA binding"/>
    <property type="evidence" value="ECO:0007669"/>
    <property type="project" value="UniProtKB-KW"/>
</dbReference>
<feature type="domain" description="Cyclic nucleotide-binding" evidence="4">
    <location>
        <begin position="12"/>
        <end position="118"/>
    </location>
</feature>
<evidence type="ECO:0000256" key="3">
    <source>
        <dbReference type="ARBA" id="ARBA00023163"/>
    </source>
</evidence>
<dbReference type="HOGENOM" id="CLU_1255509_0_0_12"/>
<evidence type="ECO:0000259" key="4">
    <source>
        <dbReference type="PROSITE" id="PS50042"/>
    </source>
</evidence>
<dbReference type="STRING" id="869212.Turpa_2092"/>
<dbReference type="InterPro" id="IPR018490">
    <property type="entry name" value="cNMP-bd_dom_sf"/>
</dbReference>
<dbReference type="GO" id="GO:0003700">
    <property type="term" value="F:DNA-binding transcription factor activity"/>
    <property type="evidence" value="ECO:0007669"/>
    <property type="project" value="TreeGrafter"/>
</dbReference>
<dbReference type="KEGG" id="tpx:Turpa_2092"/>
<dbReference type="CDD" id="cd00038">
    <property type="entry name" value="CAP_ED"/>
    <property type="match status" value="1"/>
</dbReference>
<keyword evidence="1" id="KW-0805">Transcription regulation</keyword>
<dbReference type="SUPFAM" id="SSF46785">
    <property type="entry name" value="Winged helix' DNA-binding domain"/>
    <property type="match status" value="1"/>
</dbReference>
<evidence type="ECO:0000313" key="6">
    <source>
        <dbReference type="EMBL" id="AFM12738.1"/>
    </source>
</evidence>
<dbReference type="Gene3D" id="2.60.120.10">
    <property type="entry name" value="Jelly Rolls"/>
    <property type="match status" value="1"/>
</dbReference>
<protein>
    <submittedName>
        <fullName evidence="6">Transcriptional regulator, Crp/Fnr family</fullName>
    </submittedName>
</protein>
<dbReference type="OrthoDB" id="9798104at2"/>
<dbReference type="SUPFAM" id="SSF51206">
    <property type="entry name" value="cAMP-binding domain-like"/>
    <property type="match status" value="1"/>
</dbReference>
<organism evidence="6 7">
    <name type="scientific">Turneriella parva (strain ATCC BAA-1111 / DSM 21527 / NCTC 11395 / H)</name>
    <name type="common">Leptospira parva</name>
    <dbReference type="NCBI Taxonomy" id="869212"/>
    <lineage>
        <taxon>Bacteria</taxon>
        <taxon>Pseudomonadati</taxon>
        <taxon>Spirochaetota</taxon>
        <taxon>Spirochaetia</taxon>
        <taxon>Leptospirales</taxon>
        <taxon>Leptospiraceae</taxon>
        <taxon>Turneriella</taxon>
    </lineage>
</organism>
<reference evidence="6 7" key="1">
    <citation type="submission" date="2012-06" db="EMBL/GenBank/DDBJ databases">
        <title>The complete chromosome of genome of Turneriella parva DSM 21527.</title>
        <authorList>
            <consortium name="US DOE Joint Genome Institute (JGI-PGF)"/>
            <person name="Lucas S."/>
            <person name="Han J."/>
            <person name="Lapidus A."/>
            <person name="Bruce D."/>
            <person name="Goodwin L."/>
            <person name="Pitluck S."/>
            <person name="Peters L."/>
            <person name="Kyrpides N."/>
            <person name="Mavromatis K."/>
            <person name="Ivanova N."/>
            <person name="Mikhailova N."/>
            <person name="Chertkov O."/>
            <person name="Detter J.C."/>
            <person name="Tapia R."/>
            <person name="Han C."/>
            <person name="Land M."/>
            <person name="Hauser L."/>
            <person name="Markowitz V."/>
            <person name="Cheng J.-F."/>
            <person name="Hugenholtz P."/>
            <person name="Woyke T."/>
            <person name="Wu D."/>
            <person name="Gronow S."/>
            <person name="Wellnitz S."/>
            <person name="Brambilla E."/>
            <person name="Klenk H.-P."/>
            <person name="Eisen J.A."/>
        </authorList>
    </citation>
    <scope>NUCLEOTIDE SEQUENCE [LARGE SCALE GENOMIC DNA]</scope>
    <source>
        <strain evidence="7">ATCC BAA-1111 / DSM 21527 / NCTC 11395 / H</strain>
    </source>
</reference>
<dbReference type="PANTHER" id="PTHR24567">
    <property type="entry name" value="CRP FAMILY TRANSCRIPTIONAL REGULATORY PROTEIN"/>
    <property type="match status" value="1"/>
</dbReference>
<dbReference type="InterPro" id="IPR012318">
    <property type="entry name" value="HTH_CRP"/>
</dbReference>
<dbReference type="InterPro" id="IPR000595">
    <property type="entry name" value="cNMP-bd_dom"/>
</dbReference>
<dbReference type="InterPro" id="IPR036390">
    <property type="entry name" value="WH_DNA-bd_sf"/>
</dbReference>
<dbReference type="PROSITE" id="PS50042">
    <property type="entry name" value="CNMP_BINDING_3"/>
    <property type="match status" value="1"/>
</dbReference>
<gene>
    <name evidence="6" type="ordered locus">Turpa_2092</name>
</gene>
<dbReference type="Proteomes" id="UP000006048">
    <property type="component" value="Chromosome"/>
</dbReference>
<dbReference type="EMBL" id="CP002959">
    <property type="protein sequence ID" value="AFM12738.1"/>
    <property type="molecule type" value="Genomic_DNA"/>
</dbReference>
<evidence type="ECO:0000256" key="2">
    <source>
        <dbReference type="ARBA" id="ARBA00023125"/>
    </source>
</evidence>
<evidence type="ECO:0000313" key="7">
    <source>
        <dbReference type="Proteomes" id="UP000006048"/>
    </source>
</evidence>
<dbReference type="AlphaFoldDB" id="I4B631"/>
<dbReference type="PANTHER" id="PTHR24567:SF74">
    <property type="entry name" value="HTH-TYPE TRANSCRIPTIONAL REGULATOR ARCR"/>
    <property type="match status" value="1"/>
</dbReference>
<keyword evidence="3" id="KW-0804">Transcription</keyword>
<dbReference type="Pfam" id="PF13545">
    <property type="entry name" value="HTH_Crp_2"/>
    <property type="match status" value="1"/>
</dbReference>
<dbReference type="InterPro" id="IPR050397">
    <property type="entry name" value="Env_Response_Regulators"/>
</dbReference>
<keyword evidence="2" id="KW-0238">DNA-binding</keyword>
<accession>I4B631</accession>
<feature type="domain" description="HTH crp-type" evidence="5">
    <location>
        <begin position="149"/>
        <end position="215"/>
    </location>
</feature>
<name>I4B631_TURPD</name>
<dbReference type="Pfam" id="PF00027">
    <property type="entry name" value="cNMP_binding"/>
    <property type="match status" value="1"/>
</dbReference>
<keyword evidence="7" id="KW-1185">Reference proteome</keyword>
<dbReference type="InterPro" id="IPR014710">
    <property type="entry name" value="RmlC-like_jellyroll"/>
</dbReference>
<proteinExistence type="predicted"/>
<evidence type="ECO:0000259" key="5">
    <source>
        <dbReference type="PROSITE" id="PS51063"/>
    </source>
</evidence>
<dbReference type="SMART" id="SM00100">
    <property type="entry name" value="cNMP"/>
    <property type="match status" value="1"/>
</dbReference>
<dbReference type="RefSeq" id="WP_014803244.1">
    <property type="nucleotide sequence ID" value="NC_018020.1"/>
</dbReference>
<evidence type="ECO:0000256" key="1">
    <source>
        <dbReference type="ARBA" id="ARBA00023015"/>
    </source>
</evidence>
<dbReference type="PROSITE" id="PS51063">
    <property type="entry name" value="HTH_CRP_2"/>
    <property type="match status" value="1"/>
</dbReference>